<dbReference type="SUPFAM" id="SSF52540">
    <property type="entry name" value="P-loop containing nucleoside triphosphate hydrolases"/>
    <property type="match status" value="1"/>
</dbReference>
<evidence type="ECO:0008006" key="4">
    <source>
        <dbReference type="Google" id="ProtNLM"/>
    </source>
</evidence>
<dbReference type="GO" id="GO:0008476">
    <property type="term" value="F:protein-tyrosine sulfotransferase activity"/>
    <property type="evidence" value="ECO:0007669"/>
    <property type="project" value="InterPro"/>
</dbReference>
<dbReference type="Proteomes" id="UP000433652">
    <property type="component" value="Unassembled WGS sequence"/>
</dbReference>
<dbReference type="AlphaFoldDB" id="A0A6I4SWM4"/>
<dbReference type="InterPro" id="IPR011990">
    <property type="entry name" value="TPR-like_helical_dom_sf"/>
</dbReference>
<sequence>MTTEQTAAAKADFIAALQRHDRAAVNEAAMRLISIRPPLGKTWKSIATALERNGEHDAALEALQVWRSQAGNLPEIVLEMAGLQARAGRHDAAKRTINDISQDSWNPAGRAYLDGTVATNSGERDKARESLRKAAMLDPQSGQTWIALAMIGKIEPADGDLIIAAERHFATREDIEGVAYYYALGRVHHQREAYAEAFKAFDEGARIMRGLEAYDPDVRREQSRASMAGWTRAAVEKHSLDMRGTQGRPLFVTGLPRSGTTLTEQILVSHSATGDGAELGLFRMVQQDVGGSSLHDLEAYIERGGSVAKLRETYNNLLAQRMPGDLPVIDKSLLASGYMGLLTVMFPERPVFWLRRDPQDNAWSDFSTFFLKGSEWSWSLEWIGDFFNQEDELHAFWSDLLPDRILTVPYAELVNDPEQWIRRIDEHAGLPFEEPQLSPHLSERVVSTASASQVRDPINKAGLNSSAPYSRWMEPFRQAYRGKLEPSAA</sequence>
<keyword evidence="1" id="KW-0808">Transferase</keyword>
<evidence type="ECO:0000256" key="1">
    <source>
        <dbReference type="ARBA" id="ARBA00022679"/>
    </source>
</evidence>
<protein>
    <recommendedName>
        <fullName evidence="4">Sulfotransferase</fullName>
    </recommendedName>
</protein>
<dbReference type="Gene3D" id="3.40.50.300">
    <property type="entry name" value="P-loop containing nucleotide triphosphate hydrolases"/>
    <property type="match status" value="1"/>
</dbReference>
<keyword evidence="3" id="KW-1185">Reference proteome</keyword>
<accession>A0A6I4SWM4</accession>
<dbReference type="PANTHER" id="PTHR12788">
    <property type="entry name" value="PROTEIN-TYROSINE SULFOTRANSFERASE 2"/>
    <property type="match status" value="1"/>
</dbReference>
<reference evidence="2 3" key="1">
    <citation type="submission" date="2019-12" db="EMBL/GenBank/DDBJ databases">
        <title>Genomic-based taxomic classification of the family Erythrobacteraceae.</title>
        <authorList>
            <person name="Xu L."/>
        </authorList>
    </citation>
    <scope>NUCLEOTIDE SEQUENCE [LARGE SCALE GENOMIC DNA]</scope>
    <source>
        <strain evidence="2 3">MCCC 1K01500</strain>
    </source>
</reference>
<evidence type="ECO:0000313" key="2">
    <source>
        <dbReference type="EMBL" id="MXO60425.1"/>
    </source>
</evidence>
<dbReference type="InterPro" id="IPR026634">
    <property type="entry name" value="TPST-like"/>
</dbReference>
<dbReference type="Pfam" id="PF13469">
    <property type="entry name" value="Sulfotransfer_3"/>
    <property type="match status" value="1"/>
</dbReference>
<dbReference type="SUPFAM" id="SSF48452">
    <property type="entry name" value="TPR-like"/>
    <property type="match status" value="1"/>
</dbReference>
<dbReference type="InterPro" id="IPR027417">
    <property type="entry name" value="P-loop_NTPase"/>
</dbReference>
<comment type="caution">
    <text evidence="2">The sequence shown here is derived from an EMBL/GenBank/DDBJ whole genome shotgun (WGS) entry which is preliminary data.</text>
</comment>
<evidence type="ECO:0000313" key="3">
    <source>
        <dbReference type="Proteomes" id="UP000433652"/>
    </source>
</evidence>
<dbReference type="Gene3D" id="1.25.40.10">
    <property type="entry name" value="Tetratricopeptide repeat domain"/>
    <property type="match status" value="1"/>
</dbReference>
<organism evidence="2 3">
    <name type="scientific">Croceibacterium salegens</name>
    <dbReference type="NCBI Taxonomy" id="1737568"/>
    <lineage>
        <taxon>Bacteria</taxon>
        <taxon>Pseudomonadati</taxon>
        <taxon>Pseudomonadota</taxon>
        <taxon>Alphaproteobacteria</taxon>
        <taxon>Sphingomonadales</taxon>
        <taxon>Erythrobacteraceae</taxon>
        <taxon>Croceibacterium</taxon>
    </lineage>
</organism>
<dbReference type="EMBL" id="WTYM01000052">
    <property type="protein sequence ID" value="MXO60425.1"/>
    <property type="molecule type" value="Genomic_DNA"/>
</dbReference>
<name>A0A6I4SWM4_9SPHN</name>
<proteinExistence type="predicted"/>
<dbReference type="OrthoDB" id="9800698at2"/>
<dbReference type="PANTHER" id="PTHR12788:SF10">
    <property type="entry name" value="PROTEIN-TYROSINE SULFOTRANSFERASE"/>
    <property type="match status" value="1"/>
</dbReference>
<gene>
    <name evidence="2" type="ORF">GRI89_12845</name>
</gene>
<dbReference type="RefSeq" id="WP_159796258.1">
    <property type="nucleotide sequence ID" value="NZ_WTYM01000052.1"/>
</dbReference>